<evidence type="ECO:0000313" key="2">
    <source>
        <dbReference type="Proteomes" id="UP000789901"/>
    </source>
</evidence>
<evidence type="ECO:0000313" key="1">
    <source>
        <dbReference type="EMBL" id="CAG8727500.1"/>
    </source>
</evidence>
<keyword evidence="2" id="KW-1185">Reference proteome</keyword>
<comment type="caution">
    <text evidence="1">The sequence shown here is derived from an EMBL/GenBank/DDBJ whole genome shotgun (WGS) entry which is preliminary data.</text>
</comment>
<protein>
    <submittedName>
        <fullName evidence="1">31674_t:CDS:1</fullName>
    </submittedName>
</protein>
<name>A0ABN7V3V3_GIGMA</name>
<organism evidence="1 2">
    <name type="scientific">Gigaspora margarita</name>
    <dbReference type="NCBI Taxonomy" id="4874"/>
    <lineage>
        <taxon>Eukaryota</taxon>
        <taxon>Fungi</taxon>
        <taxon>Fungi incertae sedis</taxon>
        <taxon>Mucoromycota</taxon>
        <taxon>Glomeromycotina</taxon>
        <taxon>Glomeromycetes</taxon>
        <taxon>Diversisporales</taxon>
        <taxon>Gigasporaceae</taxon>
        <taxon>Gigaspora</taxon>
    </lineage>
</organism>
<gene>
    <name evidence="1" type="ORF">GMARGA_LOCUS14061</name>
</gene>
<dbReference type="EMBL" id="CAJVQB010009180">
    <property type="protein sequence ID" value="CAG8727500.1"/>
    <property type="molecule type" value="Genomic_DNA"/>
</dbReference>
<reference evidence="1 2" key="1">
    <citation type="submission" date="2021-06" db="EMBL/GenBank/DDBJ databases">
        <authorList>
            <person name="Kallberg Y."/>
            <person name="Tangrot J."/>
            <person name="Rosling A."/>
        </authorList>
    </citation>
    <scope>NUCLEOTIDE SEQUENCE [LARGE SCALE GENOMIC DNA]</scope>
    <source>
        <strain evidence="1 2">120-4 pot B 10/14</strain>
    </source>
</reference>
<feature type="non-terminal residue" evidence="1">
    <location>
        <position position="1"/>
    </location>
</feature>
<sequence>PNEMAQNKCNINDIYMIDPNLDQPNLPLLTCPLENKEEKEFLQEEVNRILEANVI</sequence>
<dbReference type="Proteomes" id="UP000789901">
    <property type="component" value="Unassembled WGS sequence"/>
</dbReference>
<proteinExistence type="predicted"/>
<accession>A0ABN7V3V3</accession>